<keyword evidence="5 12" id="KW-0808">Transferase</keyword>
<dbReference type="Pfam" id="PF00348">
    <property type="entry name" value="polyprenyl_synt"/>
    <property type="match status" value="1"/>
</dbReference>
<dbReference type="InterPro" id="IPR033749">
    <property type="entry name" value="Polyprenyl_synt_CS"/>
</dbReference>
<evidence type="ECO:0000256" key="11">
    <source>
        <dbReference type="ARBA" id="ARBA00049399"/>
    </source>
</evidence>
<dbReference type="InterPro" id="IPR053378">
    <property type="entry name" value="Prenyl_diphosphate_synthase"/>
</dbReference>
<proteinExistence type="inferred from homology"/>
<dbReference type="FunFam" id="1.10.600.10:FF:000001">
    <property type="entry name" value="Geranylgeranyl diphosphate synthase"/>
    <property type="match status" value="1"/>
</dbReference>
<keyword evidence="6" id="KW-0479">Metal-binding</keyword>
<dbReference type="InterPro" id="IPR000092">
    <property type="entry name" value="Polyprenyl_synt"/>
</dbReference>
<dbReference type="EMBL" id="CP012275">
    <property type="protein sequence ID" value="AMV62230.1"/>
    <property type="molecule type" value="Genomic_DNA"/>
</dbReference>
<dbReference type="GO" id="GO:0004337">
    <property type="term" value="F:(2E,6E)-farnesyl diphosphate synthase activity"/>
    <property type="evidence" value="ECO:0007669"/>
    <property type="project" value="UniProtKB-EC"/>
</dbReference>
<dbReference type="RefSeq" id="WP_046872144.1">
    <property type="nucleotide sequence ID" value="NZ_BAAAXI010000171.1"/>
</dbReference>
<dbReference type="EMBL" id="CP012288">
    <property type="protein sequence ID" value="AMV67913.1"/>
    <property type="molecule type" value="Genomic_DNA"/>
</dbReference>
<comment type="cofactor">
    <cofactor evidence="1">
        <name>Mg(2+)</name>
        <dbReference type="ChEBI" id="CHEBI:18420"/>
    </cofactor>
</comment>
<evidence type="ECO:0000256" key="3">
    <source>
        <dbReference type="ARBA" id="ARBA00012439"/>
    </source>
</evidence>
<accession>A0AAC9B0W9</accession>
<dbReference type="GO" id="GO:0046872">
    <property type="term" value="F:metal ion binding"/>
    <property type="evidence" value="ECO:0007669"/>
    <property type="project" value="UniProtKB-KW"/>
</dbReference>
<dbReference type="Proteomes" id="UP000076405">
    <property type="component" value="Chromosome"/>
</dbReference>
<comment type="catalytic activity">
    <reaction evidence="11">
        <text>isopentenyl diphosphate + (2E)-geranyl diphosphate = (2E,6E)-farnesyl diphosphate + diphosphate</text>
        <dbReference type="Rhea" id="RHEA:19361"/>
        <dbReference type="ChEBI" id="CHEBI:33019"/>
        <dbReference type="ChEBI" id="CHEBI:58057"/>
        <dbReference type="ChEBI" id="CHEBI:128769"/>
        <dbReference type="ChEBI" id="CHEBI:175763"/>
        <dbReference type="EC" id="2.5.1.10"/>
    </reaction>
</comment>
<evidence type="ECO:0000256" key="10">
    <source>
        <dbReference type="ARBA" id="ARBA00032873"/>
    </source>
</evidence>
<keyword evidence="7" id="KW-0460">Magnesium</keyword>
<evidence type="ECO:0000256" key="1">
    <source>
        <dbReference type="ARBA" id="ARBA00001946"/>
    </source>
</evidence>
<evidence type="ECO:0000256" key="9">
    <source>
        <dbReference type="ARBA" id="ARBA00032380"/>
    </source>
</evidence>
<dbReference type="NCBIfam" id="NF045485">
    <property type="entry name" value="FPPsyn"/>
    <property type="match status" value="1"/>
</dbReference>
<reference evidence="15 16" key="1">
    <citation type="journal article" date="2016" name="PLoS ONE">
        <title>The Identification of Novel Diagnostic Marker Genes for the Detection of Beer Spoiling Pediococcus damnosus Strains Using the BlAst Diagnostic Gene findEr.</title>
        <authorList>
            <person name="Behr J."/>
            <person name="Geissler A.J."/>
            <person name="Schmid J."/>
            <person name="Zehe A."/>
            <person name="Vogel R.F."/>
        </authorList>
    </citation>
    <scope>NUCLEOTIDE SEQUENCE [LARGE SCALE GENOMIC DNA]</scope>
    <source>
        <strain evidence="13 16">TMW 2.1533</strain>
        <strain evidence="14 15">TMW 2.1535</strain>
    </source>
</reference>
<evidence type="ECO:0000256" key="12">
    <source>
        <dbReference type="RuleBase" id="RU004466"/>
    </source>
</evidence>
<dbReference type="GO" id="GO:0005737">
    <property type="term" value="C:cytoplasm"/>
    <property type="evidence" value="ECO:0007669"/>
    <property type="project" value="UniProtKB-ARBA"/>
</dbReference>
<evidence type="ECO:0000256" key="6">
    <source>
        <dbReference type="ARBA" id="ARBA00022723"/>
    </source>
</evidence>
<evidence type="ECO:0000313" key="13">
    <source>
        <dbReference type="EMBL" id="AMV62230.1"/>
    </source>
</evidence>
<evidence type="ECO:0000256" key="4">
    <source>
        <dbReference type="ARBA" id="ARBA00015100"/>
    </source>
</evidence>
<name>A0AAC9B0W9_9LACO</name>
<dbReference type="GeneID" id="57277169"/>
<dbReference type="KEGG" id="pdm:ADU72_1992"/>
<evidence type="ECO:0000256" key="2">
    <source>
        <dbReference type="ARBA" id="ARBA00006706"/>
    </source>
</evidence>
<evidence type="ECO:0000256" key="8">
    <source>
        <dbReference type="ARBA" id="ARBA00023229"/>
    </source>
</evidence>
<dbReference type="GO" id="GO:0016114">
    <property type="term" value="P:terpenoid biosynthetic process"/>
    <property type="evidence" value="ECO:0007669"/>
    <property type="project" value="UniProtKB-ARBA"/>
</dbReference>
<dbReference type="PROSITE" id="PS00723">
    <property type="entry name" value="POLYPRENYL_SYNTHASE_1"/>
    <property type="match status" value="1"/>
</dbReference>
<evidence type="ECO:0000313" key="16">
    <source>
        <dbReference type="Proteomes" id="UP000076405"/>
    </source>
</evidence>
<evidence type="ECO:0000313" key="14">
    <source>
        <dbReference type="EMBL" id="AMV67913.1"/>
    </source>
</evidence>
<gene>
    <name evidence="13" type="ORF">ADU70_0732</name>
    <name evidence="14" type="ORF">ADU72_1992</name>
</gene>
<dbReference type="SUPFAM" id="SSF48576">
    <property type="entry name" value="Terpenoid synthases"/>
    <property type="match status" value="1"/>
</dbReference>
<dbReference type="PROSITE" id="PS00444">
    <property type="entry name" value="POLYPRENYL_SYNTHASE_2"/>
    <property type="match status" value="1"/>
</dbReference>
<comment type="similarity">
    <text evidence="2 12">Belongs to the FPP/GGPP synthase family.</text>
</comment>
<dbReference type="AlphaFoldDB" id="A0AAC9B0W9"/>
<dbReference type="SFLD" id="SFLDS00005">
    <property type="entry name" value="Isoprenoid_Synthase_Type_I"/>
    <property type="match status" value="1"/>
</dbReference>
<sequence>MSDTITKTFIQENTVLLNDYLKRHLPEDIANEQLSSAMQYSVLAGGKRLRPLLLLAMVKTFGGSINESTLKVAASLELLHTYSLIHDDLPAMDDDDLRRGIPTNHKKYGEAVAILAGDGLLTLSFEWLATAGLNTNTTVKLTRDLAQAAGAAGMVAGQVSDILGENKQLTFKQLKQLHRQKTGALIKYTALATNDIVNPEVDNQKLLIQFAESFGLAFQIYDDLEDVVGTQQALGKAVRKDANEHKNTYPGLRGVPQTILDLKKCVQYCHQALSKLEKNHVSTELLQGFLNYFQLDEEEK</sequence>
<evidence type="ECO:0000256" key="7">
    <source>
        <dbReference type="ARBA" id="ARBA00022842"/>
    </source>
</evidence>
<dbReference type="PANTHER" id="PTHR43281:SF1">
    <property type="entry name" value="FARNESYL DIPHOSPHATE SYNTHASE"/>
    <property type="match status" value="1"/>
</dbReference>
<dbReference type="Proteomes" id="UP000076244">
    <property type="component" value="Chromosome"/>
</dbReference>
<dbReference type="Gene3D" id="1.10.600.10">
    <property type="entry name" value="Farnesyl Diphosphate Synthase"/>
    <property type="match status" value="1"/>
</dbReference>
<keyword evidence="15" id="KW-1185">Reference proteome</keyword>
<organism evidence="13 16">
    <name type="scientific">Pediococcus damnosus</name>
    <dbReference type="NCBI Taxonomy" id="51663"/>
    <lineage>
        <taxon>Bacteria</taxon>
        <taxon>Bacillati</taxon>
        <taxon>Bacillota</taxon>
        <taxon>Bacilli</taxon>
        <taxon>Lactobacillales</taxon>
        <taxon>Lactobacillaceae</taxon>
        <taxon>Pediococcus</taxon>
    </lineage>
</organism>
<evidence type="ECO:0000313" key="15">
    <source>
        <dbReference type="Proteomes" id="UP000076244"/>
    </source>
</evidence>
<dbReference type="SFLD" id="SFLDG01017">
    <property type="entry name" value="Polyprenyl_Transferase_Like"/>
    <property type="match status" value="1"/>
</dbReference>
<dbReference type="InterPro" id="IPR008949">
    <property type="entry name" value="Isoprenoid_synthase_dom_sf"/>
</dbReference>
<protein>
    <recommendedName>
        <fullName evidence="4">Farnesyl diphosphate synthase</fullName>
        <ecNumber evidence="3">2.5.1.10</ecNumber>
    </recommendedName>
    <alternativeName>
        <fullName evidence="10">(2E,6E)-farnesyl diphosphate synthase</fullName>
    </alternativeName>
    <alternativeName>
        <fullName evidence="9">Geranyltranstransferase</fullName>
    </alternativeName>
</protein>
<dbReference type="PANTHER" id="PTHR43281">
    <property type="entry name" value="FARNESYL DIPHOSPHATE SYNTHASE"/>
    <property type="match status" value="1"/>
</dbReference>
<keyword evidence="8" id="KW-0414">Isoprene biosynthesis</keyword>
<evidence type="ECO:0000256" key="5">
    <source>
        <dbReference type="ARBA" id="ARBA00022679"/>
    </source>
</evidence>
<dbReference type="EC" id="2.5.1.10" evidence="3"/>